<dbReference type="EMBL" id="JBEDNQ010000006">
    <property type="protein sequence ID" value="MEQ3552033.1"/>
    <property type="molecule type" value="Genomic_DNA"/>
</dbReference>
<keyword evidence="2" id="KW-0489">Methyltransferase</keyword>
<keyword evidence="2" id="KW-0808">Transferase</keyword>
<dbReference type="Gene3D" id="1.10.287.540">
    <property type="entry name" value="Helix hairpin bin"/>
    <property type="match status" value="1"/>
</dbReference>
<evidence type="ECO:0000313" key="3">
    <source>
        <dbReference type="Proteomes" id="UP001494902"/>
    </source>
</evidence>
<dbReference type="Proteomes" id="UP001494902">
    <property type="component" value="Unassembled WGS sequence"/>
</dbReference>
<dbReference type="InterPro" id="IPR024268">
    <property type="entry name" value="AviRa"/>
</dbReference>
<dbReference type="SUPFAM" id="SSF53335">
    <property type="entry name" value="S-adenosyl-L-methionine-dependent methyltransferases"/>
    <property type="match status" value="1"/>
</dbReference>
<dbReference type="InterPro" id="IPR029063">
    <property type="entry name" value="SAM-dependent_MTases_sf"/>
</dbReference>
<feature type="region of interest" description="Disordered" evidence="1">
    <location>
        <begin position="169"/>
        <end position="227"/>
    </location>
</feature>
<gene>
    <name evidence="2" type="ORF">WIS52_16285</name>
</gene>
<comment type="caution">
    <text evidence="2">The sequence shown here is derived from an EMBL/GenBank/DDBJ whole genome shotgun (WGS) entry which is preliminary data.</text>
</comment>
<dbReference type="GO" id="GO:0008168">
    <property type="term" value="F:methyltransferase activity"/>
    <property type="evidence" value="ECO:0007669"/>
    <property type="project" value="UniProtKB-KW"/>
</dbReference>
<keyword evidence="3" id="KW-1185">Reference proteome</keyword>
<proteinExistence type="predicted"/>
<evidence type="ECO:0000313" key="2">
    <source>
        <dbReference type="EMBL" id="MEQ3552033.1"/>
    </source>
</evidence>
<name>A0ABV1KFA3_9PSEU</name>
<dbReference type="GO" id="GO:0032259">
    <property type="term" value="P:methylation"/>
    <property type="evidence" value="ECO:0007669"/>
    <property type="project" value="UniProtKB-KW"/>
</dbReference>
<dbReference type="Gene3D" id="3.40.50.150">
    <property type="entry name" value="Vaccinia Virus protein VP39"/>
    <property type="match status" value="1"/>
</dbReference>
<protein>
    <submittedName>
        <fullName evidence="2">rRNA methyltransferase</fullName>
    </submittedName>
</protein>
<organism evidence="2 3">
    <name type="scientific">Pseudonocardia nematodicida</name>
    <dbReference type="NCBI Taxonomy" id="1206997"/>
    <lineage>
        <taxon>Bacteria</taxon>
        <taxon>Bacillati</taxon>
        <taxon>Actinomycetota</taxon>
        <taxon>Actinomycetes</taxon>
        <taxon>Pseudonocardiales</taxon>
        <taxon>Pseudonocardiaceae</taxon>
        <taxon>Pseudonocardia</taxon>
    </lineage>
</organism>
<dbReference type="RefSeq" id="WP_349299101.1">
    <property type="nucleotide sequence ID" value="NZ_JBEDNQ010000006.1"/>
</dbReference>
<sequence length="294" mass="29437">MQYRHAPAANHAGLDAVLVSAPGRPTLPVRLTVELLGRARAHLGTDVPVTVWDPCCGAGGTLTVLGLLSPGIRALAGTDVDDEPLDLARRNLGLLSSTGPAARAAELDALAARYGKPAYVDAAAAARSLRPASAPVWTVGVADALDPVATRAALGDLAPDVVLADLPHGRQTSWAGDTATGGPERGGPVARGPLPGGPHSGSPLSDGGARGPVSGGRPASGGRVVGRPAADDPGAWIAPVAAFVRAVATVLAPDAVIVAVGRGRSVPLPPGVRARERVRAGHRSAVLIRAGDVR</sequence>
<dbReference type="Pfam" id="PF11599">
    <property type="entry name" value="AviRa"/>
    <property type="match status" value="1"/>
</dbReference>
<accession>A0ABV1KFA3</accession>
<evidence type="ECO:0000256" key="1">
    <source>
        <dbReference type="SAM" id="MobiDB-lite"/>
    </source>
</evidence>
<reference evidence="2 3" key="1">
    <citation type="submission" date="2024-03" db="EMBL/GenBank/DDBJ databases">
        <title>Draft genome sequence of Pseudonocardia nematodicida JCM 31783.</title>
        <authorList>
            <person name="Butdee W."/>
            <person name="Duangmal K."/>
        </authorList>
    </citation>
    <scope>NUCLEOTIDE SEQUENCE [LARGE SCALE GENOMIC DNA]</scope>
    <source>
        <strain evidence="2 3">JCM 31783</strain>
    </source>
</reference>